<dbReference type="STRING" id="1121457.SAMN02745161_1769"/>
<evidence type="ECO:0000259" key="1">
    <source>
        <dbReference type="Pfam" id="PF13228"/>
    </source>
</evidence>
<evidence type="ECO:0000313" key="2">
    <source>
        <dbReference type="EMBL" id="SIO10384.1"/>
    </source>
</evidence>
<dbReference type="EMBL" id="FSRG01000005">
    <property type="protein sequence ID" value="SIO10384.1"/>
    <property type="molecule type" value="Genomic_DNA"/>
</dbReference>
<reference evidence="3" key="1">
    <citation type="submission" date="2016-11" db="EMBL/GenBank/DDBJ databases">
        <authorList>
            <person name="Varghese N."/>
            <person name="Submissions S."/>
        </authorList>
    </citation>
    <scope>NUCLEOTIDE SEQUENCE [LARGE SCALE GENOMIC DNA]</scope>
    <source>
        <strain evidence="3">DSM 17456</strain>
    </source>
</reference>
<sequence>MQGLPLSREFYDEVAAPMLRSELPGYVSQLAIGLVGEGSECFGFDDDFSQDHDWGAGVCIWVPESLAGQVEPLLEPVFARLPSTFKGYPVRMAPDLRNGRVGLFTIEGFYRRFINSGQPLSTWQQWYTVPEHFLAVATNGEVFTDPVGQFSSFRKSLLNFYPDDVMKKKLAARFAVMAQSGQYNLLRMLKRNDTAAALLAVSRFVESTVGAMYLMHGKYMPFYKWAFRGMKELPDGAFIAAKLNDVLSLNLTQGPDILSNAEAAVETVCVEMMRLLQKKGLSRSNEAWLMAQAEMVQSQIENPQIRNLPTLHGIQCS</sequence>
<gene>
    <name evidence="2" type="ORF">SAMN02745161_1769</name>
</gene>
<dbReference type="OrthoDB" id="3030at2"/>
<dbReference type="Proteomes" id="UP000184694">
    <property type="component" value="Unassembled WGS sequence"/>
</dbReference>
<proteinExistence type="predicted"/>
<keyword evidence="3" id="KW-1185">Reference proteome</keyword>
<dbReference type="InterPro" id="IPR025117">
    <property type="entry name" value="DUF4037"/>
</dbReference>
<name>A0A1N6GS51_9BACT</name>
<accession>A0A1N6GS51</accession>
<dbReference type="Pfam" id="PF13228">
    <property type="entry name" value="DUF4037"/>
    <property type="match status" value="1"/>
</dbReference>
<protein>
    <recommendedName>
        <fullName evidence="1">DUF4037 domain-containing protein</fullName>
    </recommendedName>
</protein>
<evidence type="ECO:0000313" key="3">
    <source>
        <dbReference type="Proteomes" id="UP000184694"/>
    </source>
</evidence>
<dbReference type="RefSeq" id="WP_074216578.1">
    <property type="nucleotide sequence ID" value="NZ_FSRG01000005.1"/>
</dbReference>
<organism evidence="2 3">
    <name type="scientific">Halodesulfovibrio marinisediminis DSM 17456</name>
    <dbReference type="NCBI Taxonomy" id="1121457"/>
    <lineage>
        <taxon>Bacteria</taxon>
        <taxon>Pseudomonadati</taxon>
        <taxon>Thermodesulfobacteriota</taxon>
        <taxon>Desulfovibrionia</taxon>
        <taxon>Desulfovibrionales</taxon>
        <taxon>Desulfovibrionaceae</taxon>
        <taxon>Halodesulfovibrio</taxon>
    </lineage>
</organism>
<feature type="domain" description="DUF4037" evidence="1">
    <location>
        <begin position="126"/>
        <end position="225"/>
    </location>
</feature>
<dbReference type="AlphaFoldDB" id="A0A1N6GS51"/>